<sequence length="114" mass="13068">MERTEIIAIVSLLISIFLLLKHFRMQSRINELTSDLARLEGRSEVYPPPRPQQPAVVDTHFISSGSSELSPELEQRLRQLLAEGNKIKAIKELREAMHLSLKDAKNYVDAMDQR</sequence>
<dbReference type="Proteomes" id="UP000076796">
    <property type="component" value="Unassembled WGS sequence"/>
</dbReference>
<dbReference type="OrthoDB" id="2157431at2"/>
<reference evidence="3" key="1">
    <citation type="journal article" date="2016" name="Genome Announc.">
        <title>Draft genomes of two strains of Paenibacillus glucanolyticus with capability to degrade lignocellulose.</title>
        <authorList>
            <person name="Mathews S.L."/>
            <person name="Pawlak J."/>
            <person name="Grunden A.M."/>
        </authorList>
    </citation>
    <scope>NUCLEOTIDE SEQUENCE [LARGE SCALE GENOMIC DNA]</scope>
    <source>
        <strain evidence="3">SLM1</strain>
    </source>
</reference>
<keyword evidence="1" id="KW-0472">Membrane</keyword>
<feature type="transmembrane region" description="Helical" evidence="1">
    <location>
        <begin position="6"/>
        <end position="23"/>
    </location>
</feature>
<dbReference type="Pfam" id="PF00542">
    <property type="entry name" value="Ribosomal_L12"/>
    <property type="match status" value="1"/>
</dbReference>
<proteinExistence type="predicted"/>
<comment type="caution">
    <text evidence="3">The sequence shown here is derived from an EMBL/GenBank/DDBJ whole genome shotgun (WGS) entry which is preliminary data.</text>
</comment>
<dbReference type="GO" id="GO:0006412">
    <property type="term" value="P:translation"/>
    <property type="evidence" value="ECO:0007669"/>
    <property type="project" value="InterPro"/>
</dbReference>
<dbReference type="InterPro" id="IPR013823">
    <property type="entry name" value="Ribosomal_bL12_C"/>
</dbReference>
<dbReference type="AlphaFoldDB" id="A0A163M025"/>
<dbReference type="EMBL" id="LWMH01000001">
    <property type="protein sequence ID" value="KZS48621.1"/>
    <property type="molecule type" value="Genomic_DNA"/>
</dbReference>
<protein>
    <recommendedName>
        <fullName evidence="2">Large ribosomal subunit protein bL12 C-terminal domain-containing protein</fullName>
    </recommendedName>
</protein>
<feature type="domain" description="Large ribosomal subunit protein bL12 C-terminal" evidence="2">
    <location>
        <begin position="82"/>
        <end position="113"/>
    </location>
</feature>
<dbReference type="SUPFAM" id="SSF54736">
    <property type="entry name" value="ClpS-like"/>
    <property type="match status" value="1"/>
</dbReference>
<dbReference type="RefSeq" id="WP_063479452.1">
    <property type="nucleotide sequence ID" value="NZ_CP147845.1"/>
</dbReference>
<keyword evidence="4" id="KW-1185">Reference proteome</keyword>
<accession>A0A163M025</accession>
<keyword evidence="1" id="KW-1133">Transmembrane helix</keyword>
<name>A0A163M025_9BACL</name>
<dbReference type="InterPro" id="IPR014719">
    <property type="entry name" value="Ribosomal_bL12_C/ClpS-like"/>
</dbReference>
<dbReference type="GO" id="GO:0003735">
    <property type="term" value="F:structural constituent of ribosome"/>
    <property type="evidence" value="ECO:0007669"/>
    <property type="project" value="InterPro"/>
</dbReference>
<organism evidence="3 4">
    <name type="scientific">Paenibacillus glucanolyticus</name>
    <dbReference type="NCBI Taxonomy" id="59843"/>
    <lineage>
        <taxon>Bacteria</taxon>
        <taxon>Bacillati</taxon>
        <taxon>Bacillota</taxon>
        <taxon>Bacilli</taxon>
        <taxon>Bacillales</taxon>
        <taxon>Paenibacillaceae</taxon>
        <taxon>Paenibacillus</taxon>
    </lineage>
</organism>
<evidence type="ECO:0000313" key="4">
    <source>
        <dbReference type="Proteomes" id="UP000076796"/>
    </source>
</evidence>
<evidence type="ECO:0000313" key="3">
    <source>
        <dbReference type="EMBL" id="KZS48621.1"/>
    </source>
</evidence>
<evidence type="ECO:0000259" key="2">
    <source>
        <dbReference type="Pfam" id="PF00542"/>
    </source>
</evidence>
<dbReference type="GeneID" id="97555814"/>
<keyword evidence="1" id="KW-0812">Transmembrane</keyword>
<evidence type="ECO:0000256" key="1">
    <source>
        <dbReference type="SAM" id="Phobius"/>
    </source>
</evidence>
<gene>
    <name evidence="3" type="ORF">AWU65_23150</name>
</gene>
<dbReference type="Gene3D" id="3.30.1390.10">
    <property type="match status" value="1"/>
</dbReference>